<name>A0ABY2HHY1_9HYPO</name>
<evidence type="ECO:0000313" key="1">
    <source>
        <dbReference type="EMBL" id="TFB06448.1"/>
    </source>
</evidence>
<gene>
    <name evidence="1" type="ORF">CCMA1212_001581</name>
</gene>
<dbReference type="RefSeq" id="XP_073562649.1">
    <property type="nucleotide sequence ID" value="XM_073699003.1"/>
</dbReference>
<evidence type="ECO:0000313" key="2">
    <source>
        <dbReference type="Proteomes" id="UP001642720"/>
    </source>
</evidence>
<sequence length="86" mass="9535">MPVWQVRSSELLRRQKEAFCASKCLGFSVTLHLSCGSAILSLFVMVFVVDSFLVSGSSFFRSIPLARSSAFGRTEGRGLEDWTLNI</sequence>
<dbReference type="GeneID" id="300573453"/>
<dbReference type="EMBL" id="PPTA01000002">
    <property type="protein sequence ID" value="TFB06448.1"/>
    <property type="molecule type" value="Genomic_DNA"/>
</dbReference>
<protein>
    <recommendedName>
        <fullName evidence="3">Transmembrane protein</fullName>
    </recommendedName>
</protein>
<reference evidence="1 2" key="1">
    <citation type="submission" date="2018-01" db="EMBL/GenBank/DDBJ databases">
        <title>Genome characterization of the sugarcane-associated fungus Trichoderma ghanense CCMA-1212 and their application in lignocelulose bioconversion.</title>
        <authorList>
            <person name="Steindorff A.S."/>
            <person name="Mendes T.D."/>
            <person name="Vilela E.S.D."/>
            <person name="Rodrigues D.S."/>
            <person name="Formighieri E.F."/>
            <person name="Melo I.S."/>
            <person name="Favaro L.C.L."/>
        </authorList>
    </citation>
    <scope>NUCLEOTIDE SEQUENCE [LARGE SCALE GENOMIC DNA]</scope>
    <source>
        <strain evidence="1 2">CCMA-1212</strain>
    </source>
</reference>
<dbReference type="Proteomes" id="UP001642720">
    <property type="component" value="Unassembled WGS sequence"/>
</dbReference>
<proteinExistence type="predicted"/>
<organism evidence="1 2">
    <name type="scientific">Trichoderma ghanense</name>
    <dbReference type="NCBI Taxonomy" id="65468"/>
    <lineage>
        <taxon>Eukaryota</taxon>
        <taxon>Fungi</taxon>
        <taxon>Dikarya</taxon>
        <taxon>Ascomycota</taxon>
        <taxon>Pezizomycotina</taxon>
        <taxon>Sordariomycetes</taxon>
        <taxon>Hypocreomycetidae</taxon>
        <taxon>Hypocreales</taxon>
        <taxon>Hypocreaceae</taxon>
        <taxon>Trichoderma</taxon>
    </lineage>
</organism>
<comment type="caution">
    <text evidence="1">The sequence shown here is derived from an EMBL/GenBank/DDBJ whole genome shotgun (WGS) entry which is preliminary data.</text>
</comment>
<keyword evidence="2" id="KW-1185">Reference proteome</keyword>
<accession>A0ABY2HHY1</accession>
<evidence type="ECO:0008006" key="3">
    <source>
        <dbReference type="Google" id="ProtNLM"/>
    </source>
</evidence>